<accession>A0A834XGT2</accession>
<evidence type="ECO:0000313" key="2">
    <source>
        <dbReference type="Proteomes" id="UP000634136"/>
    </source>
</evidence>
<dbReference type="AlphaFoldDB" id="A0A834XGT2"/>
<protein>
    <submittedName>
        <fullName evidence="1">Uncharacterized protein</fullName>
    </submittedName>
</protein>
<sequence>MVMASASNQTMAFYSSTNNSPVQRRYI</sequence>
<evidence type="ECO:0000313" key="1">
    <source>
        <dbReference type="EMBL" id="KAF7844012.1"/>
    </source>
</evidence>
<keyword evidence="2" id="KW-1185">Reference proteome</keyword>
<reference evidence="1" key="1">
    <citation type="submission" date="2020-09" db="EMBL/GenBank/DDBJ databases">
        <title>Genome-Enabled Discovery of Anthraquinone Biosynthesis in Senna tora.</title>
        <authorList>
            <person name="Kang S.-H."/>
            <person name="Pandey R.P."/>
            <person name="Lee C.-M."/>
            <person name="Sim J.-S."/>
            <person name="Jeong J.-T."/>
            <person name="Choi B.-S."/>
            <person name="Jung M."/>
            <person name="Ginzburg D."/>
            <person name="Zhao K."/>
            <person name="Won S.Y."/>
            <person name="Oh T.-J."/>
            <person name="Yu Y."/>
            <person name="Kim N.-H."/>
            <person name="Lee O.R."/>
            <person name="Lee T.-H."/>
            <person name="Bashyal P."/>
            <person name="Kim T.-S."/>
            <person name="Lee W.-H."/>
            <person name="Kawkins C."/>
            <person name="Kim C.-K."/>
            <person name="Kim J.S."/>
            <person name="Ahn B.O."/>
            <person name="Rhee S.Y."/>
            <person name="Sohng J.K."/>
        </authorList>
    </citation>
    <scope>NUCLEOTIDE SEQUENCE</scope>
    <source>
        <tissue evidence="1">Leaf</tissue>
    </source>
</reference>
<gene>
    <name evidence="1" type="ORF">G2W53_000917</name>
</gene>
<organism evidence="1 2">
    <name type="scientific">Senna tora</name>
    <dbReference type="NCBI Taxonomy" id="362788"/>
    <lineage>
        <taxon>Eukaryota</taxon>
        <taxon>Viridiplantae</taxon>
        <taxon>Streptophyta</taxon>
        <taxon>Embryophyta</taxon>
        <taxon>Tracheophyta</taxon>
        <taxon>Spermatophyta</taxon>
        <taxon>Magnoliopsida</taxon>
        <taxon>eudicotyledons</taxon>
        <taxon>Gunneridae</taxon>
        <taxon>Pentapetalae</taxon>
        <taxon>rosids</taxon>
        <taxon>fabids</taxon>
        <taxon>Fabales</taxon>
        <taxon>Fabaceae</taxon>
        <taxon>Caesalpinioideae</taxon>
        <taxon>Cassia clade</taxon>
        <taxon>Senna</taxon>
    </lineage>
</organism>
<dbReference type="Proteomes" id="UP000634136">
    <property type="component" value="Unassembled WGS sequence"/>
</dbReference>
<name>A0A834XGT2_9FABA</name>
<proteinExistence type="predicted"/>
<dbReference type="EMBL" id="JAAIUW010000001">
    <property type="protein sequence ID" value="KAF7844012.1"/>
    <property type="molecule type" value="Genomic_DNA"/>
</dbReference>
<comment type="caution">
    <text evidence="1">The sequence shown here is derived from an EMBL/GenBank/DDBJ whole genome shotgun (WGS) entry which is preliminary data.</text>
</comment>